<dbReference type="EMBL" id="JACHOO010000002">
    <property type="protein sequence ID" value="MBB5751789.1"/>
    <property type="molecule type" value="Genomic_DNA"/>
</dbReference>
<evidence type="ECO:0000313" key="3">
    <source>
        <dbReference type="Proteomes" id="UP000523821"/>
    </source>
</evidence>
<comment type="caution">
    <text evidence="2">The sequence shown here is derived from an EMBL/GenBank/DDBJ whole genome shotgun (WGS) entry which is preliminary data.</text>
</comment>
<gene>
    <name evidence="2" type="ORF">GGQ63_000841</name>
</gene>
<name>A0A7W9CUB5_9HYPH</name>
<dbReference type="InterPro" id="IPR027417">
    <property type="entry name" value="P-loop_NTPase"/>
</dbReference>
<evidence type="ECO:0000313" key="2">
    <source>
        <dbReference type="EMBL" id="MBB5751789.1"/>
    </source>
</evidence>
<reference evidence="2 3" key="1">
    <citation type="submission" date="2020-08" db="EMBL/GenBank/DDBJ databases">
        <title>Genomic Encyclopedia of Type Strains, Phase IV (KMG-IV): sequencing the most valuable type-strain genomes for metagenomic binning, comparative biology and taxonomic classification.</title>
        <authorList>
            <person name="Goeker M."/>
        </authorList>
    </citation>
    <scope>NUCLEOTIDE SEQUENCE [LARGE SCALE GENOMIC DNA]</scope>
    <source>
        <strain evidence="2 3">DSM 16268</strain>
    </source>
</reference>
<protein>
    <submittedName>
        <fullName evidence="2">Protein ImuA</fullName>
    </submittedName>
</protein>
<dbReference type="SUPFAM" id="SSF52540">
    <property type="entry name" value="P-loop containing nucleoside triphosphate hydrolases"/>
    <property type="match status" value="1"/>
</dbReference>
<feature type="region of interest" description="Disordered" evidence="1">
    <location>
        <begin position="235"/>
        <end position="268"/>
    </location>
</feature>
<dbReference type="AlphaFoldDB" id="A0A7W9CUB5"/>
<dbReference type="Proteomes" id="UP000523821">
    <property type="component" value="Unassembled WGS sequence"/>
</dbReference>
<accession>A0A7W9CUB5</accession>
<dbReference type="Gene3D" id="3.40.50.300">
    <property type="entry name" value="P-loop containing nucleotide triphosphate hydrolases"/>
    <property type="match status" value="1"/>
</dbReference>
<organism evidence="2 3">
    <name type="scientific">Prosthecomicrobium pneumaticum</name>
    <dbReference type="NCBI Taxonomy" id="81895"/>
    <lineage>
        <taxon>Bacteria</taxon>
        <taxon>Pseudomonadati</taxon>
        <taxon>Pseudomonadota</taxon>
        <taxon>Alphaproteobacteria</taxon>
        <taxon>Hyphomicrobiales</taxon>
        <taxon>Kaistiaceae</taxon>
        <taxon>Prosthecomicrobium</taxon>
    </lineage>
</organism>
<feature type="compositionally biased region" description="Low complexity" evidence="1">
    <location>
        <begin position="241"/>
        <end position="268"/>
    </location>
</feature>
<sequence length="268" mass="27271">MCAGPTTLAALRQAIGRIERGPLVETAAAGAPVPLGDGRVDGLLGGGLVRGALHEVFSRTPADAATATAFAAGLTQRLSGERTVLWIGQDFVAVEGGDLSGNGLAAIGLAPERLLFVRTPDAVAALKAAGEGLACAALGAVVIEPWGAPKLLDLSATRRLALAAAKAEVPALLLRVAAAPEPSAAETRWVVAAAPSPPGEAFGRPVFAAELVRNRRGATGAWIMEWNADDRLFREPRPLGRPAHPRVAPAAALDRPGAAEGLARRAAG</sequence>
<dbReference type="InterPro" id="IPR017026">
    <property type="entry name" value="ImuA"/>
</dbReference>
<keyword evidence="3" id="KW-1185">Reference proteome</keyword>
<evidence type="ECO:0000256" key="1">
    <source>
        <dbReference type="SAM" id="MobiDB-lite"/>
    </source>
</evidence>
<dbReference type="PIRSF" id="PIRSF034285">
    <property type="entry name" value="UCP034285"/>
    <property type="match status" value="1"/>
</dbReference>
<dbReference type="RefSeq" id="WP_246429614.1">
    <property type="nucleotide sequence ID" value="NZ_JACHOO010000002.1"/>
</dbReference>
<proteinExistence type="predicted"/>